<evidence type="ECO:0000313" key="1">
    <source>
        <dbReference type="EMBL" id="AFL83779.1"/>
    </source>
</evidence>
<dbReference type="EMBL" id="CP003281">
    <property type="protein sequence ID" value="AFL83779.1"/>
    <property type="molecule type" value="Genomic_DNA"/>
</dbReference>
<organism evidence="1 2">
    <name type="scientific">Belliella baltica (strain DSM 15883 / CIP 108006 / LMG 21964 / BA134)</name>
    <dbReference type="NCBI Taxonomy" id="866536"/>
    <lineage>
        <taxon>Bacteria</taxon>
        <taxon>Pseudomonadati</taxon>
        <taxon>Bacteroidota</taxon>
        <taxon>Cytophagia</taxon>
        <taxon>Cytophagales</taxon>
        <taxon>Cyclobacteriaceae</taxon>
        <taxon>Belliella</taxon>
    </lineage>
</organism>
<protein>
    <submittedName>
        <fullName evidence="1">Uncharacterized protein</fullName>
    </submittedName>
</protein>
<gene>
    <name evidence="1" type="ordered locus">Belba_1143</name>
</gene>
<keyword evidence="2" id="KW-1185">Reference proteome</keyword>
<reference evidence="2" key="1">
    <citation type="submission" date="2012-06" db="EMBL/GenBank/DDBJ databases">
        <title>The complete genome of Belliella baltica DSM 15883.</title>
        <authorList>
            <person name="Lucas S."/>
            <person name="Copeland A."/>
            <person name="Lapidus A."/>
            <person name="Goodwin L."/>
            <person name="Pitluck S."/>
            <person name="Peters L."/>
            <person name="Mikhailova N."/>
            <person name="Davenport K."/>
            <person name="Kyrpides N."/>
            <person name="Mavromatis K."/>
            <person name="Pagani I."/>
            <person name="Ivanova N."/>
            <person name="Ovchinnikova G."/>
            <person name="Zeytun A."/>
            <person name="Detter J.C."/>
            <person name="Han C."/>
            <person name="Land M."/>
            <person name="Hauser L."/>
            <person name="Markowitz V."/>
            <person name="Cheng J.-F."/>
            <person name="Hugenholtz P."/>
            <person name="Woyke T."/>
            <person name="Wu D."/>
            <person name="Tindall B."/>
            <person name="Pomrenke H."/>
            <person name="Brambilla E."/>
            <person name="Klenk H.-P."/>
            <person name="Eisen J.A."/>
        </authorList>
    </citation>
    <scope>NUCLEOTIDE SEQUENCE [LARGE SCALE GENOMIC DNA]</scope>
    <source>
        <strain evidence="2">DSM 15883 / CIP 108006 / LMG 21964 / BA134</strain>
    </source>
</reference>
<proteinExistence type="predicted"/>
<dbReference type="AlphaFoldDB" id="I3Z3G1"/>
<dbReference type="HOGENOM" id="CLU_2931985_0_0_10"/>
<evidence type="ECO:0000313" key="2">
    <source>
        <dbReference type="Proteomes" id="UP000006050"/>
    </source>
</evidence>
<accession>I3Z3G1</accession>
<dbReference type="OrthoDB" id="9791270at2"/>
<dbReference type="STRING" id="866536.Belba_1143"/>
<sequence>MINQNRAMKEAGANTENINLLIQDLREGASFGKALEARKVLWDGIHDAVRVKATAESQSH</sequence>
<dbReference type="Proteomes" id="UP000006050">
    <property type="component" value="Chromosome"/>
</dbReference>
<dbReference type="KEGG" id="bbd:Belba_1143"/>
<name>I3Z3G1_BELBD</name>
<dbReference type="RefSeq" id="WP_014771778.1">
    <property type="nucleotide sequence ID" value="NC_018010.1"/>
</dbReference>